<comment type="caution">
    <text evidence="2">The sequence shown here is derived from an EMBL/GenBank/DDBJ whole genome shotgun (WGS) entry which is preliminary data.</text>
</comment>
<dbReference type="EMBL" id="JAFGIX010000047">
    <property type="protein sequence ID" value="MBN1573376.1"/>
    <property type="molecule type" value="Genomic_DNA"/>
</dbReference>
<accession>A0A9D8PMN2</accession>
<reference evidence="2" key="1">
    <citation type="journal article" date="2021" name="Environ. Microbiol.">
        <title>Genomic characterization of three novel Desulfobacterota classes expand the metabolic and phylogenetic diversity of the phylum.</title>
        <authorList>
            <person name="Murphy C.L."/>
            <person name="Biggerstaff J."/>
            <person name="Eichhorn A."/>
            <person name="Ewing E."/>
            <person name="Shahan R."/>
            <person name="Soriano D."/>
            <person name="Stewart S."/>
            <person name="VanMol K."/>
            <person name="Walker R."/>
            <person name="Walters P."/>
            <person name="Elshahed M.S."/>
            <person name="Youssef N.H."/>
        </authorList>
    </citation>
    <scope>NUCLEOTIDE SEQUENCE</scope>
    <source>
        <strain evidence="2">Zod_Metabat.24</strain>
    </source>
</reference>
<dbReference type="Gene3D" id="3.40.30.10">
    <property type="entry name" value="Glutaredoxin"/>
    <property type="match status" value="1"/>
</dbReference>
<dbReference type="InterPro" id="IPR036249">
    <property type="entry name" value="Thioredoxin-like_sf"/>
</dbReference>
<evidence type="ECO:0000313" key="3">
    <source>
        <dbReference type="Proteomes" id="UP000809273"/>
    </source>
</evidence>
<sequence>MSKLKTIAFFLLLVFLFSSTPPLWGKVNLKPGDSFPDIELKKPKGSEDKKYLGLKGWGGFTIGDIGAEVVIIELFSMYCSHCQNEAPLTRKLYEIIEADRRLKGRFKIIGIGINNSDFEVNFFKEKYKIPFPLVSDDENMVEKTVGKVLTPHYVVVRITGDGRTRVIFSEAGRLEDPKVFLDMIYKLEFSGGK</sequence>
<dbReference type="GO" id="GO:0016209">
    <property type="term" value="F:antioxidant activity"/>
    <property type="evidence" value="ECO:0007669"/>
    <property type="project" value="InterPro"/>
</dbReference>
<dbReference type="Pfam" id="PF00578">
    <property type="entry name" value="AhpC-TSA"/>
    <property type="match status" value="1"/>
</dbReference>
<name>A0A9D8PMN2_9DELT</name>
<dbReference type="SUPFAM" id="SSF52833">
    <property type="entry name" value="Thioredoxin-like"/>
    <property type="match status" value="1"/>
</dbReference>
<proteinExistence type="predicted"/>
<evidence type="ECO:0000313" key="2">
    <source>
        <dbReference type="EMBL" id="MBN1573376.1"/>
    </source>
</evidence>
<dbReference type="Proteomes" id="UP000809273">
    <property type="component" value="Unassembled WGS sequence"/>
</dbReference>
<feature type="domain" description="Thioredoxin" evidence="1">
    <location>
        <begin position="29"/>
        <end position="189"/>
    </location>
</feature>
<dbReference type="InterPro" id="IPR000866">
    <property type="entry name" value="AhpC/TSA"/>
</dbReference>
<protein>
    <submittedName>
        <fullName evidence="2">Redoxin domain-containing protein</fullName>
    </submittedName>
</protein>
<organism evidence="2 3">
    <name type="scientific">Candidatus Zymogenus saltonus</name>
    <dbReference type="NCBI Taxonomy" id="2844893"/>
    <lineage>
        <taxon>Bacteria</taxon>
        <taxon>Deltaproteobacteria</taxon>
        <taxon>Candidatus Zymogenia</taxon>
        <taxon>Candidatus Zymogeniales</taxon>
        <taxon>Candidatus Zymogenaceae</taxon>
        <taxon>Candidatus Zymogenus</taxon>
    </lineage>
</organism>
<dbReference type="PROSITE" id="PS51352">
    <property type="entry name" value="THIOREDOXIN_2"/>
    <property type="match status" value="1"/>
</dbReference>
<dbReference type="AlphaFoldDB" id="A0A9D8PMN2"/>
<evidence type="ECO:0000259" key="1">
    <source>
        <dbReference type="PROSITE" id="PS51352"/>
    </source>
</evidence>
<dbReference type="InterPro" id="IPR013766">
    <property type="entry name" value="Thioredoxin_domain"/>
</dbReference>
<reference evidence="2" key="2">
    <citation type="submission" date="2021-01" db="EMBL/GenBank/DDBJ databases">
        <authorList>
            <person name="Hahn C.R."/>
            <person name="Youssef N.H."/>
            <person name="Elshahed M."/>
        </authorList>
    </citation>
    <scope>NUCLEOTIDE SEQUENCE</scope>
    <source>
        <strain evidence="2">Zod_Metabat.24</strain>
    </source>
</reference>
<gene>
    <name evidence="2" type="ORF">JW984_09305</name>
</gene>
<dbReference type="GO" id="GO:0016491">
    <property type="term" value="F:oxidoreductase activity"/>
    <property type="evidence" value="ECO:0007669"/>
    <property type="project" value="InterPro"/>
</dbReference>